<name>A0A4P6V1F8_9HYPH</name>
<evidence type="ECO:0000256" key="8">
    <source>
        <dbReference type="ARBA" id="ARBA00023136"/>
    </source>
</evidence>
<keyword evidence="2 10" id="KW-0813">Transport</keyword>
<comment type="subcellular location">
    <subcellularLocation>
        <location evidence="10">Cell outer membrane</location>
        <topology evidence="10">Multi-pass membrane protein</topology>
    </subcellularLocation>
</comment>
<reference evidence="11 12" key="1">
    <citation type="journal article" date="2017" name="Int. J. Syst. Evol. Microbiol.">
        <title>Roseitalea porphyridii gen. nov., sp. nov., isolated from a red alga, and reclassification of Hoeflea suaedae Chung et al. 2013 as Pseudohoeflea suaedae gen. nov., comb. nov.</title>
        <authorList>
            <person name="Hyeon J.W."/>
            <person name="Jeong S.E."/>
            <person name="Baek K."/>
            <person name="Jeon C.O."/>
        </authorList>
    </citation>
    <scope>NUCLEOTIDE SEQUENCE [LARGE SCALE GENOMIC DNA]</scope>
    <source>
        <strain evidence="11 12">MA7-20</strain>
    </source>
</reference>
<keyword evidence="7 10" id="KW-0626">Porin</keyword>
<keyword evidence="4 10" id="KW-0812">Transmembrane</keyword>
<evidence type="ECO:0000256" key="9">
    <source>
        <dbReference type="ARBA" id="ARBA00023237"/>
    </source>
</evidence>
<evidence type="ECO:0000256" key="1">
    <source>
        <dbReference type="ARBA" id="ARBA00009521"/>
    </source>
</evidence>
<dbReference type="GO" id="GO:0046930">
    <property type="term" value="C:pore complex"/>
    <property type="evidence" value="ECO:0007669"/>
    <property type="project" value="UniProtKB-KW"/>
</dbReference>
<keyword evidence="9 10" id="KW-0998">Cell outer membrane</keyword>
<dbReference type="KEGG" id="rpod:E0E05_06165"/>
<dbReference type="GO" id="GO:0015288">
    <property type="term" value="F:porin activity"/>
    <property type="evidence" value="ECO:0007669"/>
    <property type="project" value="UniProtKB-KW"/>
</dbReference>
<keyword evidence="6 10" id="KW-0406">Ion transport</keyword>
<dbReference type="Pfam" id="PF02530">
    <property type="entry name" value="Porin_2"/>
    <property type="match status" value="1"/>
</dbReference>
<proteinExistence type="inferred from homology"/>
<evidence type="ECO:0000256" key="7">
    <source>
        <dbReference type="ARBA" id="ARBA00023114"/>
    </source>
</evidence>
<feature type="signal peptide" evidence="10">
    <location>
        <begin position="1"/>
        <end position="22"/>
    </location>
</feature>
<evidence type="ECO:0000313" key="11">
    <source>
        <dbReference type="EMBL" id="QBK30220.1"/>
    </source>
</evidence>
<dbReference type="GO" id="GO:0009279">
    <property type="term" value="C:cell outer membrane"/>
    <property type="evidence" value="ECO:0007669"/>
    <property type="project" value="UniProtKB-SubCell"/>
</dbReference>
<evidence type="ECO:0000256" key="6">
    <source>
        <dbReference type="ARBA" id="ARBA00023065"/>
    </source>
</evidence>
<gene>
    <name evidence="11" type="ORF">E0E05_06165</name>
</gene>
<evidence type="ECO:0000256" key="2">
    <source>
        <dbReference type="ARBA" id="ARBA00022448"/>
    </source>
</evidence>
<dbReference type="RefSeq" id="WP_131615922.1">
    <property type="nucleotide sequence ID" value="NZ_CP036532.1"/>
</dbReference>
<keyword evidence="8 10" id="KW-0472">Membrane</keyword>
<evidence type="ECO:0000256" key="5">
    <source>
        <dbReference type="ARBA" id="ARBA00022729"/>
    </source>
</evidence>
<keyword evidence="12" id="KW-1185">Reference proteome</keyword>
<sequence>MKIRSLLLGSAAAMTAVTTANAADVFIPEPEVVEYVRVCDAAGEGYFYIPGSETCLKIGGYVRYQIDVETRYAGGVAVAGAFPPGVAVFQNGAARTGWTKNTRGQLTFETWTDSDLGALTSYIALQGNSNPGVTRTVALDAAWLDLAGLRMGVNDNAFDGGIVGESDSLGGAKVNFISYTFTNGPFSATLSLDDDNAADSIVAPGLPDFVPHVSANAMYDFGLGEAALFAAYDNLTDEWAVKGRVGVDVGEAGRLEVAAYYTSGATYVLSGTSTFGVKEGIVAPPLAASAYATGVPLWSEWSVQAGYQHQVTDALALTGNVGYWDNLGHADNFIVGPNNNYDIWNVGAVLDYEITEGFDVKLAITHWMPLADAGTVLESKTTGFARFQRSF</sequence>
<dbReference type="GO" id="GO:0006811">
    <property type="term" value="P:monoatomic ion transport"/>
    <property type="evidence" value="ECO:0007669"/>
    <property type="project" value="UniProtKB-KW"/>
</dbReference>
<dbReference type="AlphaFoldDB" id="A0A4P6V1F8"/>
<evidence type="ECO:0000313" key="12">
    <source>
        <dbReference type="Proteomes" id="UP000293719"/>
    </source>
</evidence>
<dbReference type="InterPro" id="IPR003684">
    <property type="entry name" value="Porin_alphabac"/>
</dbReference>
<evidence type="ECO:0000256" key="3">
    <source>
        <dbReference type="ARBA" id="ARBA00022452"/>
    </source>
</evidence>
<keyword evidence="3 10" id="KW-1134">Transmembrane beta strand</keyword>
<dbReference type="SUPFAM" id="SSF56935">
    <property type="entry name" value="Porins"/>
    <property type="match status" value="1"/>
</dbReference>
<dbReference type="Proteomes" id="UP000293719">
    <property type="component" value="Chromosome"/>
</dbReference>
<feature type="chain" id="PRO_5020870427" description="Porin" evidence="10">
    <location>
        <begin position="23"/>
        <end position="391"/>
    </location>
</feature>
<comment type="function">
    <text evidence="10">Forms passive diffusion pores that allow small molecular weight hydrophilic materials across the outer membrane.</text>
</comment>
<dbReference type="EMBL" id="CP036532">
    <property type="protein sequence ID" value="QBK30220.1"/>
    <property type="molecule type" value="Genomic_DNA"/>
</dbReference>
<dbReference type="OrthoDB" id="7801681at2"/>
<comment type="domain">
    <text evidence="10">Consists of 16-stranded beta-barrel sheets, with large surface-exposed loops, that form a transmembrane pore at the center of each barrel. The pore is partially ocluded by a peptide loop that folds into the pore lumen.</text>
</comment>
<keyword evidence="5 10" id="KW-0732">Signal</keyword>
<protein>
    <recommendedName>
        <fullName evidence="10">Porin</fullName>
    </recommendedName>
</protein>
<evidence type="ECO:0000256" key="4">
    <source>
        <dbReference type="ARBA" id="ARBA00022692"/>
    </source>
</evidence>
<evidence type="ECO:0000256" key="10">
    <source>
        <dbReference type="RuleBase" id="RU364005"/>
    </source>
</evidence>
<organism evidence="11 12">
    <name type="scientific">Roseitalea porphyridii</name>
    <dbReference type="NCBI Taxonomy" id="1852022"/>
    <lineage>
        <taxon>Bacteria</taxon>
        <taxon>Pseudomonadati</taxon>
        <taxon>Pseudomonadota</taxon>
        <taxon>Alphaproteobacteria</taxon>
        <taxon>Hyphomicrobiales</taxon>
        <taxon>Ahrensiaceae</taxon>
        <taxon>Roseitalea</taxon>
    </lineage>
</organism>
<accession>A0A4P6V1F8</accession>
<dbReference type="GeneID" id="90766876"/>
<comment type="similarity">
    <text evidence="1 10">Belongs to the alphaproteobacteria porin family.</text>
</comment>